<keyword evidence="1" id="KW-0175">Coiled coil</keyword>
<organism evidence="2 3">
    <name type="scientific">Rhizoctonia solani</name>
    <dbReference type="NCBI Taxonomy" id="456999"/>
    <lineage>
        <taxon>Eukaryota</taxon>
        <taxon>Fungi</taxon>
        <taxon>Dikarya</taxon>
        <taxon>Basidiomycota</taxon>
        <taxon>Agaricomycotina</taxon>
        <taxon>Agaricomycetes</taxon>
        <taxon>Cantharellales</taxon>
        <taxon>Ceratobasidiaceae</taxon>
        <taxon>Rhizoctonia</taxon>
    </lineage>
</organism>
<gene>
    <name evidence="2" type="ORF">RDB_LOCUS19777</name>
</gene>
<evidence type="ECO:0000313" key="3">
    <source>
        <dbReference type="Proteomes" id="UP000663846"/>
    </source>
</evidence>
<dbReference type="AlphaFoldDB" id="A0A8H2WBM8"/>
<proteinExistence type="predicted"/>
<evidence type="ECO:0000256" key="1">
    <source>
        <dbReference type="SAM" id="Coils"/>
    </source>
</evidence>
<name>A0A8H2WBM8_9AGAM</name>
<accession>A0A8H2WBM8</accession>
<evidence type="ECO:0000313" key="2">
    <source>
        <dbReference type="EMBL" id="CAE6361861.1"/>
    </source>
</evidence>
<reference evidence="2" key="1">
    <citation type="submission" date="2021-01" db="EMBL/GenBank/DDBJ databases">
        <authorList>
            <person name="Kaushik A."/>
        </authorList>
    </citation>
    <scope>NUCLEOTIDE SEQUENCE</scope>
    <source>
        <strain evidence="2">AG1-1C</strain>
    </source>
</reference>
<feature type="coiled-coil region" evidence="1">
    <location>
        <begin position="123"/>
        <end position="157"/>
    </location>
</feature>
<dbReference type="Proteomes" id="UP000663846">
    <property type="component" value="Unassembled WGS sequence"/>
</dbReference>
<protein>
    <submittedName>
        <fullName evidence="2">Uncharacterized protein</fullName>
    </submittedName>
</protein>
<dbReference type="EMBL" id="CAJMWS010000100">
    <property type="protein sequence ID" value="CAE6361861.1"/>
    <property type="molecule type" value="Genomic_DNA"/>
</dbReference>
<sequence>MNMSYSPTDMFQKIVLNDVIAQVKSWRLWDISRSRNEIRSFIEHIAMMIEGPIYPPSIIYNFLHYMYQRDPSLFTSSSMLMTLFHEAPVELRTTYYPLPVFFWIVNANIRRAKPPVRDFGQEINVLQGDVISLQETVNTLREELDVAKGELNRTTEELNTCRATLAYYDRKLLYSIPHVPTGISVKLEPRSNEELVDDDKRGAKRPRYE</sequence>
<comment type="caution">
    <text evidence="2">The sequence shown here is derived from an EMBL/GenBank/DDBJ whole genome shotgun (WGS) entry which is preliminary data.</text>
</comment>